<feature type="transmembrane region" description="Helical" evidence="1">
    <location>
        <begin position="45"/>
        <end position="64"/>
    </location>
</feature>
<protein>
    <submittedName>
        <fullName evidence="2">Uncharacterized protein</fullName>
    </submittedName>
</protein>
<evidence type="ECO:0000256" key="1">
    <source>
        <dbReference type="SAM" id="Phobius"/>
    </source>
</evidence>
<dbReference type="AlphaFoldDB" id="A0A224XQG4"/>
<organism evidence="2">
    <name type="scientific">Panstrongylus lignarius</name>
    <dbReference type="NCBI Taxonomy" id="156445"/>
    <lineage>
        <taxon>Eukaryota</taxon>
        <taxon>Metazoa</taxon>
        <taxon>Ecdysozoa</taxon>
        <taxon>Arthropoda</taxon>
        <taxon>Hexapoda</taxon>
        <taxon>Insecta</taxon>
        <taxon>Pterygota</taxon>
        <taxon>Neoptera</taxon>
        <taxon>Paraneoptera</taxon>
        <taxon>Hemiptera</taxon>
        <taxon>Heteroptera</taxon>
        <taxon>Panheteroptera</taxon>
        <taxon>Cimicomorpha</taxon>
        <taxon>Reduviidae</taxon>
        <taxon>Triatominae</taxon>
        <taxon>Panstrongylus</taxon>
    </lineage>
</organism>
<evidence type="ECO:0000313" key="2">
    <source>
        <dbReference type="EMBL" id="JAW14745.1"/>
    </source>
</evidence>
<accession>A0A224XQG4</accession>
<keyword evidence="1" id="KW-1133">Transmembrane helix</keyword>
<proteinExistence type="predicted"/>
<keyword evidence="1" id="KW-0472">Membrane</keyword>
<reference evidence="2" key="1">
    <citation type="journal article" date="2018" name="PLoS Negl. Trop. Dis.">
        <title>An insight into the salivary gland and fat body transcriptome of Panstrongylus lignarius (Hemiptera: Heteroptera), the main vector of Chagas disease in Peru.</title>
        <authorList>
            <person name="Nevoa J.C."/>
            <person name="Mendes M.T."/>
            <person name="da Silva M.V."/>
            <person name="Soares S.C."/>
            <person name="Oliveira C.J.F."/>
            <person name="Ribeiro J.M.C."/>
        </authorList>
    </citation>
    <scope>NUCLEOTIDE SEQUENCE</scope>
</reference>
<name>A0A224XQG4_9HEMI</name>
<keyword evidence="1" id="KW-0812">Transmembrane</keyword>
<dbReference type="EMBL" id="GFTR01001681">
    <property type="protein sequence ID" value="JAW14745.1"/>
    <property type="molecule type" value="Transcribed_RNA"/>
</dbReference>
<sequence length="104" mass="11683">MVPSQFLNVVQLFLLPRSLLSSVHLLLSSSPSSVLFHGRSRMTSLYHPSVGFIFLVSGILTFLIKPFRSYQSFFNSQNFLSSLHNCCTTVSPCFIDIIITLHTT</sequence>